<sequence>MLHPTFHNPRIVLRSPPYEIRRLGWGEFLIVANVVLKVGCAWVIPPGIDVRDTGILGRNLTLEWKLDFRDQGSHINFTWKVKKEREAPEVENEEQVEEQEHLENET</sequence>
<name>A0AA39CSF0_9EURO</name>
<evidence type="ECO:0000256" key="1">
    <source>
        <dbReference type="ARBA" id="ARBA00023242"/>
    </source>
</evidence>
<dbReference type="Proteomes" id="UP001172681">
    <property type="component" value="Unassembled WGS sequence"/>
</dbReference>
<dbReference type="InterPro" id="IPR038704">
    <property type="entry name" value="YEAST_sf"/>
</dbReference>
<evidence type="ECO:0000313" key="5">
    <source>
        <dbReference type="EMBL" id="KAJ9624345.1"/>
    </source>
</evidence>
<evidence type="ECO:0000313" key="6">
    <source>
        <dbReference type="Proteomes" id="UP001172681"/>
    </source>
</evidence>
<accession>A0AA39CSF0</accession>
<feature type="domain" description="YEATS" evidence="4">
    <location>
        <begin position="1"/>
        <end position="106"/>
    </location>
</feature>
<dbReference type="GO" id="GO:0005634">
    <property type="term" value="C:nucleus"/>
    <property type="evidence" value="ECO:0007669"/>
    <property type="project" value="UniProtKB-SubCell"/>
</dbReference>
<dbReference type="PROSITE" id="PS51037">
    <property type="entry name" value="YEATS"/>
    <property type="match status" value="1"/>
</dbReference>
<keyword evidence="1 2" id="KW-0539">Nucleus</keyword>
<keyword evidence="6" id="KW-1185">Reference proteome</keyword>
<evidence type="ECO:0000256" key="3">
    <source>
        <dbReference type="SAM" id="MobiDB-lite"/>
    </source>
</evidence>
<comment type="caution">
    <text evidence="5">The sequence shown here is derived from an EMBL/GenBank/DDBJ whole genome shotgun (WGS) entry which is preliminary data.</text>
</comment>
<organism evidence="5 6">
    <name type="scientific">Knufia peltigerae</name>
    <dbReference type="NCBI Taxonomy" id="1002370"/>
    <lineage>
        <taxon>Eukaryota</taxon>
        <taxon>Fungi</taxon>
        <taxon>Dikarya</taxon>
        <taxon>Ascomycota</taxon>
        <taxon>Pezizomycotina</taxon>
        <taxon>Eurotiomycetes</taxon>
        <taxon>Chaetothyriomycetidae</taxon>
        <taxon>Chaetothyriales</taxon>
        <taxon>Trichomeriaceae</taxon>
        <taxon>Knufia</taxon>
    </lineage>
</organism>
<dbReference type="InterPro" id="IPR055129">
    <property type="entry name" value="YEATS_dom"/>
</dbReference>
<dbReference type="EMBL" id="JAPDRN010000095">
    <property type="protein sequence ID" value="KAJ9624345.1"/>
    <property type="molecule type" value="Genomic_DNA"/>
</dbReference>
<feature type="region of interest" description="Disordered" evidence="3">
    <location>
        <begin position="85"/>
        <end position="106"/>
    </location>
</feature>
<reference evidence="5" key="1">
    <citation type="submission" date="2022-10" db="EMBL/GenBank/DDBJ databases">
        <title>Culturing micro-colonial fungi from biological soil crusts in the Mojave desert and describing Neophaeococcomyces mojavensis, and introducing the new genera and species Taxawa tesnikishii.</title>
        <authorList>
            <person name="Kurbessoian T."/>
            <person name="Stajich J.E."/>
        </authorList>
    </citation>
    <scope>NUCLEOTIDE SEQUENCE</scope>
    <source>
        <strain evidence="5">TK_35</strain>
    </source>
</reference>
<dbReference type="Gene3D" id="2.60.40.1970">
    <property type="entry name" value="YEATS domain"/>
    <property type="match status" value="1"/>
</dbReference>
<evidence type="ECO:0000259" key="4">
    <source>
        <dbReference type="PROSITE" id="PS51037"/>
    </source>
</evidence>
<evidence type="ECO:0000256" key="2">
    <source>
        <dbReference type="PROSITE-ProRule" id="PRU00376"/>
    </source>
</evidence>
<proteinExistence type="predicted"/>
<dbReference type="AlphaFoldDB" id="A0AA39CSF0"/>
<gene>
    <name evidence="5" type="ORF">H2204_010901</name>
</gene>
<dbReference type="Pfam" id="PF03366">
    <property type="entry name" value="YEATS"/>
    <property type="match status" value="1"/>
</dbReference>
<comment type="subcellular location">
    <subcellularLocation>
        <location evidence="2">Nucleus</location>
    </subcellularLocation>
</comment>
<protein>
    <recommendedName>
        <fullName evidence="4">YEATS domain-containing protein</fullName>
    </recommendedName>
</protein>